<dbReference type="GO" id="GO:0051539">
    <property type="term" value="F:4 iron, 4 sulfur cluster binding"/>
    <property type="evidence" value="ECO:0007669"/>
    <property type="project" value="UniProtKB-UniRule"/>
</dbReference>
<dbReference type="InterPro" id="IPR058240">
    <property type="entry name" value="rSAM_sf"/>
</dbReference>
<evidence type="ECO:0000256" key="4">
    <source>
        <dbReference type="ARBA" id="ARBA00022617"/>
    </source>
</evidence>
<protein>
    <recommendedName>
        <fullName evidence="3 10">Heme chaperone HemW</fullName>
    </recommendedName>
</protein>
<comment type="similarity">
    <text evidence="2">Belongs to the anaerobic coproporphyrinogen-III oxidase family. HemW subfamily.</text>
</comment>
<sequence>MPGLYVHIPFCHKACYYCNFHFSTNLKSLRSTLSAIRKEAELQAEKFRDITFNTLYFGGGTPSLLDLDYLSELISVIWSEYKLHSIESTLEANPEDITSKKLEGWLKLGFDRLSIGIQTFDDAQLKTFNRNHTSSQARQCIDVAKKTGFKHFNLDLIFGFPGQTLQQWDDDLQKMLEIGPEHISVYALTREEGTAYNHLYKKGMFKDVDETLVSDMFYLARERLTQAGYLHYEVSNYALPGHEARHNSNYWTGDFYLGLGPSAHSYIHNTRWWNFSNNALYEKALFTKQKWYEEETLTNKNRFNEIIITGIRTSKGISIEKCKNILDFDEFSDWYMKVESLIKKGIFKLEDDRIILHPDYLFISDTFAVQLLI</sequence>
<comment type="function">
    <text evidence="10">Probably acts as a heme chaperone, transferring heme to an unknown acceptor. Binds one molecule of heme per monomer, possibly covalently. Binds 1 [4Fe-4S] cluster. The cluster is coordinated with 3 cysteines and an exchangeable S-adenosyl-L-methionine.</text>
</comment>
<dbReference type="GO" id="GO:0046872">
    <property type="term" value="F:metal ion binding"/>
    <property type="evidence" value="ECO:0007669"/>
    <property type="project" value="UniProtKB-UniRule"/>
</dbReference>
<dbReference type="GO" id="GO:0005737">
    <property type="term" value="C:cytoplasm"/>
    <property type="evidence" value="ECO:0007669"/>
    <property type="project" value="UniProtKB-SubCell"/>
</dbReference>
<dbReference type="SFLD" id="SFLDS00029">
    <property type="entry name" value="Radical_SAM"/>
    <property type="match status" value="1"/>
</dbReference>
<dbReference type="SFLD" id="SFLDF00562">
    <property type="entry name" value="HemN-like__clustered_with_heat"/>
    <property type="match status" value="1"/>
</dbReference>
<dbReference type="OrthoDB" id="9808022at2"/>
<proteinExistence type="inferred from homology"/>
<dbReference type="AlphaFoldDB" id="A0A401XL97"/>
<evidence type="ECO:0000256" key="10">
    <source>
        <dbReference type="RuleBase" id="RU364116"/>
    </source>
</evidence>
<reference evidence="12 13" key="1">
    <citation type="submission" date="2018-11" db="EMBL/GenBank/DDBJ databases">
        <title>Schleiferia aggregans sp. nov., a moderately thermophilic heterotrophic bacterium isolated from microbial mats at a terrestrial hot spring.</title>
        <authorList>
            <person name="Iino T."/>
            <person name="Ohkuma M."/>
            <person name="Haruta S."/>
        </authorList>
    </citation>
    <scope>NUCLEOTIDE SEQUENCE [LARGE SCALE GENOMIC DNA]</scope>
    <source>
        <strain evidence="12 13">LA</strain>
    </source>
</reference>
<comment type="caution">
    <text evidence="12">The sequence shown here is derived from an EMBL/GenBank/DDBJ whole genome shotgun (WGS) entry which is preliminary data.</text>
</comment>
<comment type="cofactor">
    <cofactor evidence="1">
        <name>[4Fe-4S] cluster</name>
        <dbReference type="ChEBI" id="CHEBI:49883"/>
    </cofactor>
</comment>
<evidence type="ECO:0000256" key="2">
    <source>
        <dbReference type="ARBA" id="ARBA00006100"/>
    </source>
</evidence>
<evidence type="ECO:0000256" key="1">
    <source>
        <dbReference type="ARBA" id="ARBA00001966"/>
    </source>
</evidence>
<dbReference type="PANTHER" id="PTHR13932">
    <property type="entry name" value="COPROPORPHYRINIGEN III OXIDASE"/>
    <property type="match status" value="1"/>
</dbReference>
<comment type="subcellular location">
    <subcellularLocation>
        <location evidence="10">Cytoplasm</location>
    </subcellularLocation>
</comment>
<dbReference type="Proteomes" id="UP000286715">
    <property type="component" value="Unassembled WGS sequence"/>
</dbReference>
<evidence type="ECO:0000313" key="13">
    <source>
        <dbReference type="Proteomes" id="UP000286715"/>
    </source>
</evidence>
<dbReference type="InterPro" id="IPR013785">
    <property type="entry name" value="Aldolase_TIM"/>
</dbReference>
<name>A0A401XL97_9FLAO</name>
<keyword evidence="8 10" id="KW-0411">Iron-sulfur</keyword>
<gene>
    <name evidence="12" type="ORF">JCM31826_12780</name>
</gene>
<evidence type="ECO:0000256" key="8">
    <source>
        <dbReference type="ARBA" id="ARBA00023014"/>
    </source>
</evidence>
<dbReference type="InterPro" id="IPR007197">
    <property type="entry name" value="rSAM"/>
</dbReference>
<evidence type="ECO:0000256" key="5">
    <source>
        <dbReference type="ARBA" id="ARBA00022691"/>
    </source>
</evidence>
<dbReference type="EMBL" id="BHZE01000011">
    <property type="protein sequence ID" value="GCD77796.1"/>
    <property type="molecule type" value="Genomic_DNA"/>
</dbReference>
<evidence type="ECO:0000256" key="7">
    <source>
        <dbReference type="ARBA" id="ARBA00023004"/>
    </source>
</evidence>
<evidence type="ECO:0000313" key="12">
    <source>
        <dbReference type="EMBL" id="GCD77796.1"/>
    </source>
</evidence>
<keyword evidence="10" id="KW-0004">4Fe-4S</keyword>
<keyword evidence="6 10" id="KW-0479">Metal-binding</keyword>
<dbReference type="InterPro" id="IPR006638">
    <property type="entry name" value="Elp3/MiaA/NifB-like_rSAM"/>
</dbReference>
<dbReference type="PANTHER" id="PTHR13932:SF5">
    <property type="entry name" value="RADICAL S-ADENOSYL METHIONINE DOMAIN-CONTAINING PROTEIN 1, MITOCHONDRIAL"/>
    <property type="match status" value="1"/>
</dbReference>
<dbReference type="Gene3D" id="3.20.20.70">
    <property type="entry name" value="Aldolase class I"/>
    <property type="match status" value="1"/>
</dbReference>
<dbReference type="Pfam" id="PF04055">
    <property type="entry name" value="Radical_SAM"/>
    <property type="match status" value="1"/>
</dbReference>
<dbReference type="GO" id="GO:0004109">
    <property type="term" value="F:coproporphyrinogen oxidase activity"/>
    <property type="evidence" value="ECO:0007669"/>
    <property type="project" value="InterPro"/>
</dbReference>
<dbReference type="InterPro" id="IPR004559">
    <property type="entry name" value="HemW-like"/>
</dbReference>
<dbReference type="PROSITE" id="PS51918">
    <property type="entry name" value="RADICAL_SAM"/>
    <property type="match status" value="1"/>
</dbReference>
<dbReference type="SFLD" id="SFLDG01082">
    <property type="entry name" value="B12-binding_domain_containing"/>
    <property type="match status" value="1"/>
</dbReference>
<evidence type="ECO:0000259" key="11">
    <source>
        <dbReference type="PROSITE" id="PS51918"/>
    </source>
</evidence>
<evidence type="ECO:0000256" key="3">
    <source>
        <dbReference type="ARBA" id="ARBA00017228"/>
    </source>
</evidence>
<dbReference type="InterPro" id="IPR034505">
    <property type="entry name" value="Coproporphyrinogen-III_oxidase"/>
</dbReference>
<keyword evidence="7 10" id="KW-0408">Iron</keyword>
<keyword evidence="5 10" id="KW-0949">S-adenosyl-L-methionine</keyword>
<dbReference type="SFLD" id="SFLDG01065">
    <property type="entry name" value="anaerobic_coproporphyrinogen-I"/>
    <property type="match status" value="1"/>
</dbReference>
<evidence type="ECO:0000256" key="9">
    <source>
        <dbReference type="ARBA" id="ARBA00023186"/>
    </source>
</evidence>
<keyword evidence="4 10" id="KW-0349">Heme</keyword>
<evidence type="ECO:0000256" key="6">
    <source>
        <dbReference type="ARBA" id="ARBA00022723"/>
    </source>
</evidence>
<feature type="domain" description="Radical SAM core" evidence="11">
    <location>
        <begin position="1"/>
        <end position="230"/>
    </location>
</feature>
<dbReference type="NCBIfam" id="TIGR00539">
    <property type="entry name" value="hemN_rel"/>
    <property type="match status" value="1"/>
</dbReference>
<dbReference type="GO" id="GO:0006779">
    <property type="term" value="P:porphyrin-containing compound biosynthetic process"/>
    <property type="evidence" value="ECO:0007669"/>
    <property type="project" value="InterPro"/>
</dbReference>
<dbReference type="RefSeq" id="WP_124397864.1">
    <property type="nucleotide sequence ID" value="NZ_BHZE01000011.1"/>
</dbReference>
<organism evidence="12 13">
    <name type="scientific">Thermaurantimonas aggregans</name>
    <dbReference type="NCBI Taxonomy" id="2173829"/>
    <lineage>
        <taxon>Bacteria</taxon>
        <taxon>Pseudomonadati</taxon>
        <taxon>Bacteroidota</taxon>
        <taxon>Flavobacteriia</taxon>
        <taxon>Flavobacteriales</taxon>
        <taxon>Schleiferiaceae</taxon>
        <taxon>Thermaurantimonas</taxon>
    </lineage>
</organism>
<keyword evidence="9 10" id="KW-0143">Chaperone</keyword>
<dbReference type="SMART" id="SM00729">
    <property type="entry name" value="Elp3"/>
    <property type="match status" value="1"/>
</dbReference>
<keyword evidence="13" id="KW-1185">Reference proteome</keyword>
<accession>A0A401XL97</accession>
<keyword evidence="10" id="KW-0963">Cytoplasm</keyword>
<dbReference type="SUPFAM" id="SSF102114">
    <property type="entry name" value="Radical SAM enzymes"/>
    <property type="match status" value="1"/>
</dbReference>
<dbReference type="CDD" id="cd01335">
    <property type="entry name" value="Radical_SAM"/>
    <property type="match status" value="1"/>
</dbReference>